<evidence type="ECO:0000313" key="2">
    <source>
        <dbReference type="EMBL" id="MBF8178315.1"/>
    </source>
</evidence>
<protein>
    <recommendedName>
        <fullName evidence="4">Tfp pilus assembly protein PilX</fullName>
    </recommendedName>
</protein>
<gene>
    <name evidence="2" type="ORF">IXC47_11540</name>
</gene>
<dbReference type="RefSeq" id="WP_195875707.1">
    <property type="nucleotide sequence ID" value="NZ_JADOEL010000008.1"/>
</dbReference>
<feature type="transmembrane region" description="Helical" evidence="1">
    <location>
        <begin position="18"/>
        <end position="38"/>
    </location>
</feature>
<organism evidence="2 3">
    <name type="scientific">Herminiimonas contaminans</name>
    <dbReference type="NCBI Taxonomy" id="1111140"/>
    <lineage>
        <taxon>Bacteria</taxon>
        <taxon>Pseudomonadati</taxon>
        <taxon>Pseudomonadota</taxon>
        <taxon>Betaproteobacteria</taxon>
        <taxon>Burkholderiales</taxon>
        <taxon>Oxalobacteraceae</taxon>
        <taxon>Herminiimonas</taxon>
    </lineage>
</organism>
<keyword evidence="1" id="KW-0812">Transmembrane</keyword>
<proteinExistence type="predicted"/>
<keyword evidence="1" id="KW-0472">Membrane</keyword>
<reference evidence="2 3" key="1">
    <citation type="submission" date="2020-11" db="EMBL/GenBank/DDBJ databases">
        <title>WGS of Herminiimonas contaminans strain Marseille-Q4544 isolated from planarians Schmidtea mediterranea.</title>
        <authorList>
            <person name="Kangale L."/>
        </authorList>
    </citation>
    <scope>NUCLEOTIDE SEQUENCE [LARGE SCALE GENOMIC DNA]</scope>
    <source>
        <strain evidence="2 3">Marseille-Q4544</strain>
    </source>
</reference>
<name>A0ABS0ETZ1_9BURK</name>
<evidence type="ECO:0000313" key="3">
    <source>
        <dbReference type="Proteomes" id="UP000657372"/>
    </source>
</evidence>
<dbReference type="EMBL" id="JADOEL010000008">
    <property type="protein sequence ID" value="MBF8178315.1"/>
    <property type="molecule type" value="Genomic_DNA"/>
</dbReference>
<comment type="caution">
    <text evidence="2">The sequence shown here is derived from an EMBL/GenBank/DDBJ whole genome shotgun (WGS) entry which is preliminary data.</text>
</comment>
<evidence type="ECO:0000256" key="1">
    <source>
        <dbReference type="SAM" id="Phobius"/>
    </source>
</evidence>
<sequence>MLSLSTFHLVRHTRQRGVVLIIALIVLVAMTLAGLALMRSVDTTNLIAGNLAFQQAATRSADAGVEAGINFLQTASSVTLETDSAGNGYAANGSSSGLNPAAGQSWDAYWMANLENRKMTLNEGKPDEAANVVSYVIDRMCNNAGGKTTGASCSASPIVTTATGNNESVEVQLNAPSVVYYRITVRVTGPKNTVSYVQAMVSM</sequence>
<dbReference type="Proteomes" id="UP000657372">
    <property type="component" value="Unassembled WGS sequence"/>
</dbReference>
<accession>A0ABS0ETZ1</accession>
<evidence type="ECO:0008006" key="4">
    <source>
        <dbReference type="Google" id="ProtNLM"/>
    </source>
</evidence>
<keyword evidence="3" id="KW-1185">Reference proteome</keyword>
<keyword evidence="1" id="KW-1133">Transmembrane helix</keyword>